<feature type="region of interest" description="Disordered" evidence="3">
    <location>
        <begin position="1229"/>
        <end position="1266"/>
    </location>
</feature>
<gene>
    <name evidence="5" type="ORF">QYS62_004426</name>
</gene>
<protein>
    <submittedName>
        <fullName evidence="5">VPS9 domain-containing protein</fullName>
    </submittedName>
</protein>
<dbReference type="SUPFAM" id="SSF109993">
    <property type="entry name" value="VPS9 domain"/>
    <property type="match status" value="1"/>
</dbReference>
<reference evidence="5 6" key="1">
    <citation type="submission" date="2024-04" db="EMBL/GenBank/DDBJ databases">
        <title>Complete genome sequence of Fusarium acuminatum.</title>
        <authorList>
            <person name="Lan B."/>
        </authorList>
    </citation>
    <scope>NUCLEOTIDE SEQUENCE [LARGE SCALE GENOMIC DNA]</scope>
    <source>
        <strain evidence="5">1A</strain>
    </source>
</reference>
<feature type="domain" description="VPS9" evidence="4">
    <location>
        <begin position="343"/>
        <end position="502"/>
    </location>
</feature>
<keyword evidence="6" id="KW-1185">Reference proteome</keyword>
<dbReference type="InterPro" id="IPR037191">
    <property type="entry name" value="VPS9_dom_sf"/>
</dbReference>
<dbReference type="CDD" id="cd06093">
    <property type="entry name" value="PX_domain"/>
    <property type="match status" value="1"/>
</dbReference>
<dbReference type="Proteomes" id="UP001489902">
    <property type="component" value="Chromosome 2"/>
</dbReference>
<dbReference type="Pfam" id="PF13857">
    <property type="entry name" value="Ank_5"/>
    <property type="match status" value="1"/>
</dbReference>
<dbReference type="InterPro" id="IPR051248">
    <property type="entry name" value="UPF0507/Ank_repeat_27"/>
</dbReference>
<feature type="region of interest" description="Disordered" evidence="3">
    <location>
        <begin position="521"/>
        <end position="550"/>
    </location>
</feature>
<dbReference type="Gene3D" id="1.25.40.20">
    <property type="entry name" value="Ankyrin repeat-containing domain"/>
    <property type="match status" value="1"/>
</dbReference>
<sequence>MQPLNPFLAAFFKSSLPSQCTPVHHHILLVPSTDVLLTFRETESGSAPAEVIASEDFLASHVLRVPSPNGVAGGKDGAQNLREVRGKAKQFTTLNGKSVVIKDAFIYSNKGFKTLAQAQLLNDIVFYPDVFEPRQWLLYYISKPLVGVWEEIKIAPAVLVSGVRKRRIPDQKQAPNAESTENAAPRKKDIKSFHDLLNNFPMIARQMQPGLEKLFVEFHNVFRSPLPPPPSAEHIPDPPTNGSVTNAARRVRSNSALASMGEDGRLPVTENFYAEDDEDIMRASLETAVTTAIDLFQGVDKQQLSLLGATTDLTGPLVEKLIERYVTENVHNQLWPRLNALKRPYDLELEAKIRKMQYIDISQLGIAIDGGSKAKHDLILQLGPAVEEFKKISIASCPQIMLDILLSTIKIVSQLTDSSKAQTAPSDASSEKPIMTINADTLVSFLLYVVIRSQVKQLQARLIYVRNFIFIDDVDSGELGYALSTFEAVLAYLVLDSAGLRRASRRNKALWDATKTGTLDDLKKIMEPGSGPADDDESSESPMSSRRPSAVWSLQHEARSRVKKVAMDTRSISGDSEISFHSRTGSVGTIGSALEGDISVARLSQTNNSFGESVLMMAIQAERGETLKYLLSLTDYFSPSFVLDDMNNEDTTLLSAAIQIGNAQIIDLTLNFVISATNPSQLASYLAQQDIWGRSCAHYLFHAPILITRIGHLIPWRQRDKNGQTPLFALCRSYDHKNYLGMVEAGLNAAAAAQHDGLPLHIDEHVDNKGNTLLHIVSNASLALNILQYCDVDVNATNDKRFTALMVASKYGRYDMVRSLFADPRVDIGAKEIRGLTAVELAKDDDVRNKIDDLALFSMTPGPDARITGVVRAFFVEDATVRLVLKSAAPTDHDSYTVTTSRRSLSDFEHLPNLLALENPASWIPALNDVRSPFQIPSKPSRAILRDMQARADWFLKIMLMHPTFATHEMLWEFFLVPELQLDMMEQRTLLKTEARAEKVRDEYEPVEDVREVEQFVNHAREMIRSVNYSIKSATRRANNLGLVTADMYDSSVLLHRAVSSLHFLPPKYIEAFEVYVRAIVPTQSNAQANLHSSFLALQSTVQALLSSLSRPPAIISQMRAAKREADRNFNSLNKSRWPLGLLDDTRQRLYDEKEERARKSRDEAANLAKELRFTQQTVAGELAGWQDLHEKMGRQAIREFVRGMVVQERMKLDGMLRAIRRVRMGDELGPESTVVGDGTISPASSRATRSEPAESSENGVRGEDE</sequence>
<feature type="compositionally biased region" description="Polar residues" evidence="3">
    <location>
        <begin position="1242"/>
        <end position="1259"/>
    </location>
</feature>
<dbReference type="Gene3D" id="1.20.1050.80">
    <property type="entry name" value="VPS9 domain"/>
    <property type="match status" value="1"/>
</dbReference>
<evidence type="ECO:0000256" key="3">
    <source>
        <dbReference type="SAM" id="MobiDB-lite"/>
    </source>
</evidence>
<evidence type="ECO:0000256" key="2">
    <source>
        <dbReference type="SAM" id="Coils"/>
    </source>
</evidence>
<feature type="coiled-coil region" evidence="2">
    <location>
        <begin position="1151"/>
        <end position="1178"/>
    </location>
</feature>
<dbReference type="Pfam" id="PF02204">
    <property type="entry name" value="VPS9"/>
    <property type="match status" value="1"/>
</dbReference>
<evidence type="ECO:0000259" key="4">
    <source>
        <dbReference type="PROSITE" id="PS51205"/>
    </source>
</evidence>
<dbReference type="InterPro" id="IPR036871">
    <property type="entry name" value="PX_dom_sf"/>
</dbReference>
<dbReference type="SUPFAM" id="SSF48403">
    <property type="entry name" value="Ankyrin repeat"/>
    <property type="match status" value="1"/>
</dbReference>
<proteinExistence type="inferred from homology"/>
<evidence type="ECO:0000313" key="5">
    <source>
        <dbReference type="EMBL" id="WZH43420.1"/>
    </source>
</evidence>
<dbReference type="PANTHER" id="PTHR24170">
    <property type="entry name" value="ANKYRIN REPEAT DOMAIN-CONTAINING PROTEIN 27"/>
    <property type="match status" value="1"/>
</dbReference>
<dbReference type="InterPro" id="IPR003123">
    <property type="entry name" value="VPS9"/>
</dbReference>
<evidence type="ECO:0000256" key="1">
    <source>
        <dbReference type="ARBA" id="ARBA00007428"/>
    </source>
</evidence>
<keyword evidence="2" id="KW-0175">Coiled coil</keyword>
<dbReference type="InterPro" id="IPR036770">
    <property type="entry name" value="Ankyrin_rpt-contain_sf"/>
</dbReference>
<accession>A0ABZ2WST8</accession>
<dbReference type="PROSITE" id="PS51205">
    <property type="entry name" value="VPS9"/>
    <property type="match status" value="1"/>
</dbReference>
<evidence type="ECO:0000313" key="6">
    <source>
        <dbReference type="Proteomes" id="UP001489902"/>
    </source>
</evidence>
<name>A0ABZ2WST8_9HYPO</name>
<dbReference type="PANTHER" id="PTHR24170:SF1">
    <property type="entry name" value="DOMAIN PROTEIN, PUTATIVE (AFU_ORTHOLOGUE AFUA_1G09870)-RELATED"/>
    <property type="match status" value="1"/>
</dbReference>
<organism evidence="5 6">
    <name type="scientific">Fusarium acuminatum</name>
    <dbReference type="NCBI Taxonomy" id="5515"/>
    <lineage>
        <taxon>Eukaryota</taxon>
        <taxon>Fungi</taxon>
        <taxon>Dikarya</taxon>
        <taxon>Ascomycota</taxon>
        <taxon>Pezizomycotina</taxon>
        <taxon>Sordariomycetes</taxon>
        <taxon>Hypocreomycetidae</taxon>
        <taxon>Hypocreales</taxon>
        <taxon>Nectriaceae</taxon>
        <taxon>Fusarium</taxon>
        <taxon>Fusarium tricinctum species complex</taxon>
    </lineage>
</organism>
<comment type="similarity">
    <text evidence="1">Belongs to the UPF0507 family.</text>
</comment>
<dbReference type="EMBL" id="CP151261">
    <property type="protein sequence ID" value="WZH43420.1"/>
    <property type="molecule type" value="Genomic_DNA"/>
</dbReference>
<feature type="compositionally biased region" description="Low complexity" evidence="3">
    <location>
        <begin position="540"/>
        <end position="550"/>
    </location>
</feature>
<dbReference type="SUPFAM" id="SSF64268">
    <property type="entry name" value="PX domain"/>
    <property type="match status" value="1"/>
</dbReference>
<dbReference type="InterPro" id="IPR002110">
    <property type="entry name" value="Ankyrin_rpt"/>
</dbReference>